<dbReference type="Proteomes" id="UP000501387">
    <property type="component" value="Chromosome"/>
</dbReference>
<evidence type="ECO:0000313" key="8">
    <source>
        <dbReference type="Proteomes" id="UP000501387"/>
    </source>
</evidence>
<keyword evidence="8" id="KW-1185">Reference proteome</keyword>
<evidence type="ECO:0000313" key="7">
    <source>
        <dbReference type="EMBL" id="QIM17091.1"/>
    </source>
</evidence>
<dbReference type="KEGG" id="lins:G7067_12820"/>
<name>A0A6G8FL61_9MICO</name>
<evidence type="ECO:0000256" key="5">
    <source>
        <dbReference type="SAM" id="Phobius"/>
    </source>
</evidence>
<comment type="subcellular location">
    <subcellularLocation>
        <location evidence="1">Membrane</location>
        <topology evidence="1">Multi-pass membrane protein</topology>
    </subcellularLocation>
</comment>
<feature type="domain" description="TM2" evidence="6">
    <location>
        <begin position="12"/>
        <end position="59"/>
    </location>
</feature>
<evidence type="ECO:0000256" key="3">
    <source>
        <dbReference type="ARBA" id="ARBA00022989"/>
    </source>
</evidence>
<dbReference type="InterPro" id="IPR007829">
    <property type="entry name" value="TM2"/>
</dbReference>
<protein>
    <submittedName>
        <fullName evidence="7">TM2 domain-containing protein</fullName>
    </submittedName>
</protein>
<dbReference type="InterPro" id="IPR050932">
    <property type="entry name" value="TM2D1-3-like"/>
</dbReference>
<dbReference type="GO" id="GO:0016020">
    <property type="term" value="C:membrane"/>
    <property type="evidence" value="ECO:0007669"/>
    <property type="project" value="UniProtKB-SubCell"/>
</dbReference>
<keyword evidence="2 5" id="KW-0812">Transmembrane</keyword>
<gene>
    <name evidence="7" type="ORF">G7067_12820</name>
</gene>
<dbReference type="EMBL" id="CP049934">
    <property type="protein sequence ID" value="QIM17091.1"/>
    <property type="molecule type" value="Genomic_DNA"/>
</dbReference>
<feature type="transmembrane region" description="Helical" evidence="5">
    <location>
        <begin position="41"/>
        <end position="63"/>
    </location>
</feature>
<sequence>MPQAQASEVGTRSFLVTWILSYLLGPLGVDRFYLGKIGTGVLKLVTFGGLGVWALVDLILVLVSAQRDKQGMKLEGYDQHKKLAWIITAVLIVLGGISGAINASTMMSSF</sequence>
<keyword evidence="3 5" id="KW-1133">Transmembrane helix</keyword>
<dbReference type="PANTHER" id="PTHR21016:SF25">
    <property type="entry name" value="TM2 DOMAIN-CONTAINING PROTEIN DDB_G0277895-RELATED"/>
    <property type="match status" value="1"/>
</dbReference>
<evidence type="ECO:0000256" key="1">
    <source>
        <dbReference type="ARBA" id="ARBA00004141"/>
    </source>
</evidence>
<organism evidence="7 8">
    <name type="scientific">Leucobacter insecticola</name>
    <dbReference type="NCBI Taxonomy" id="2714934"/>
    <lineage>
        <taxon>Bacteria</taxon>
        <taxon>Bacillati</taxon>
        <taxon>Actinomycetota</taxon>
        <taxon>Actinomycetes</taxon>
        <taxon>Micrococcales</taxon>
        <taxon>Microbacteriaceae</taxon>
        <taxon>Leucobacter</taxon>
    </lineage>
</organism>
<feature type="transmembrane region" description="Helical" evidence="5">
    <location>
        <begin position="83"/>
        <end position="101"/>
    </location>
</feature>
<dbReference type="PANTHER" id="PTHR21016">
    <property type="entry name" value="BETA-AMYLOID BINDING PROTEIN-RELATED"/>
    <property type="match status" value="1"/>
</dbReference>
<accession>A0A6G8FL61</accession>
<keyword evidence="4 5" id="KW-0472">Membrane</keyword>
<reference evidence="7 8" key="1">
    <citation type="submission" date="2020-03" db="EMBL/GenBank/DDBJ databases">
        <title>Leucobacter sp. nov., isolated from beetles.</title>
        <authorList>
            <person name="Hyun D.-W."/>
            <person name="Bae J.-W."/>
        </authorList>
    </citation>
    <scope>NUCLEOTIDE SEQUENCE [LARGE SCALE GENOMIC DNA]</scope>
    <source>
        <strain evidence="7 8">HDW9B</strain>
    </source>
</reference>
<evidence type="ECO:0000259" key="6">
    <source>
        <dbReference type="Pfam" id="PF05154"/>
    </source>
</evidence>
<proteinExistence type="predicted"/>
<dbReference type="AlphaFoldDB" id="A0A6G8FL61"/>
<feature type="transmembrane region" description="Helical" evidence="5">
    <location>
        <begin position="12"/>
        <end position="29"/>
    </location>
</feature>
<dbReference type="RefSeq" id="WP_166325096.1">
    <property type="nucleotide sequence ID" value="NZ_CP049934.1"/>
</dbReference>
<dbReference type="Pfam" id="PF05154">
    <property type="entry name" value="TM2"/>
    <property type="match status" value="1"/>
</dbReference>
<evidence type="ECO:0000256" key="4">
    <source>
        <dbReference type="ARBA" id="ARBA00023136"/>
    </source>
</evidence>
<evidence type="ECO:0000256" key="2">
    <source>
        <dbReference type="ARBA" id="ARBA00022692"/>
    </source>
</evidence>